<feature type="region of interest" description="Disordered" evidence="1">
    <location>
        <begin position="85"/>
        <end position="150"/>
    </location>
</feature>
<dbReference type="RefSeq" id="WP_109921880.1">
    <property type="nucleotide sequence ID" value="NZ_QGLF01000004.1"/>
</dbReference>
<dbReference type="AlphaFoldDB" id="A0A317E0Q5"/>
<name>A0A317E0Q5_9PROT</name>
<evidence type="ECO:0000256" key="1">
    <source>
        <dbReference type="SAM" id="MobiDB-lite"/>
    </source>
</evidence>
<feature type="compositionally biased region" description="Polar residues" evidence="1">
    <location>
        <begin position="32"/>
        <end position="41"/>
    </location>
</feature>
<gene>
    <name evidence="2" type="ORF">DKG75_14660</name>
</gene>
<sequence length="150" mass="15143">MFAASGSPLPSSALPVAAPVPVRAEPAAGRGVSSQTAQAVKQASPIRFNPHLTYANDIDRVLVQVRDAEGKVTVQYPSEQAVREYRRQMEAGGTDEAAAKPAAPPTTDGTAPGTARGQEAPAAGQAPTSSQASPSGQVSAAAQGPVEISV</sequence>
<comment type="caution">
    <text evidence="2">The sequence shown here is derived from an EMBL/GenBank/DDBJ whole genome shotgun (WGS) entry which is preliminary data.</text>
</comment>
<evidence type="ECO:0000313" key="2">
    <source>
        <dbReference type="EMBL" id="PWR19706.1"/>
    </source>
</evidence>
<feature type="compositionally biased region" description="Low complexity" evidence="1">
    <location>
        <begin position="91"/>
        <end position="115"/>
    </location>
</feature>
<dbReference type="EMBL" id="QGLF01000004">
    <property type="protein sequence ID" value="PWR19706.1"/>
    <property type="molecule type" value="Genomic_DNA"/>
</dbReference>
<proteinExistence type="predicted"/>
<feature type="region of interest" description="Disordered" evidence="1">
    <location>
        <begin position="26"/>
        <end position="46"/>
    </location>
</feature>
<evidence type="ECO:0000313" key="3">
    <source>
        <dbReference type="Proteomes" id="UP000246077"/>
    </source>
</evidence>
<organism evidence="2 3">
    <name type="scientific">Zavarzinia compransoris</name>
    <dbReference type="NCBI Taxonomy" id="1264899"/>
    <lineage>
        <taxon>Bacteria</taxon>
        <taxon>Pseudomonadati</taxon>
        <taxon>Pseudomonadota</taxon>
        <taxon>Alphaproteobacteria</taxon>
        <taxon>Rhodospirillales</taxon>
        <taxon>Zavarziniaceae</taxon>
        <taxon>Zavarzinia</taxon>
    </lineage>
</organism>
<reference evidence="3" key="1">
    <citation type="submission" date="2018-05" db="EMBL/GenBank/DDBJ databases">
        <title>Zavarzinia sp. HR-AS.</title>
        <authorList>
            <person name="Lee Y."/>
            <person name="Jeon C.O."/>
        </authorList>
    </citation>
    <scope>NUCLEOTIDE SEQUENCE [LARGE SCALE GENOMIC DNA]</scope>
    <source>
        <strain evidence="3">DSM 1231</strain>
    </source>
</reference>
<protein>
    <submittedName>
        <fullName evidence="2">Uncharacterized protein</fullName>
    </submittedName>
</protein>
<accession>A0A317E0Q5</accession>
<dbReference type="Proteomes" id="UP000246077">
    <property type="component" value="Unassembled WGS sequence"/>
</dbReference>
<feature type="compositionally biased region" description="Polar residues" evidence="1">
    <location>
        <begin position="126"/>
        <end position="140"/>
    </location>
</feature>
<keyword evidence="3" id="KW-1185">Reference proteome</keyword>